<keyword evidence="7 16" id="KW-0732">Signal</keyword>
<feature type="chain" id="PRO_5002679116" description="serine-type D-Ala-D-Ala carboxypeptidase" evidence="16">
    <location>
        <begin position="23"/>
        <end position="371"/>
    </location>
</feature>
<feature type="domain" description="Peptidase S11 D-Ala-D-Ala carboxypeptidase A C-terminal" evidence="17">
    <location>
        <begin position="268"/>
        <end position="358"/>
    </location>
</feature>
<dbReference type="PANTHER" id="PTHR21581:SF6">
    <property type="entry name" value="TRAFFICKING PROTEIN PARTICLE COMPLEX SUBUNIT 12"/>
    <property type="match status" value="1"/>
</dbReference>
<evidence type="ECO:0000256" key="15">
    <source>
        <dbReference type="RuleBase" id="RU004016"/>
    </source>
</evidence>
<dbReference type="Proteomes" id="UP000006556">
    <property type="component" value="Chromosome"/>
</dbReference>
<evidence type="ECO:0000256" key="3">
    <source>
        <dbReference type="ARBA" id="ARBA00007164"/>
    </source>
</evidence>
<dbReference type="InterPro" id="IPR015956">
    <property type="entry name" value="Peniciliin-bd_prot_C_sf"/>
</dbReference>
<dbReference type="Gene3D" id="2.60.410.10">
    <property type="entry name" value="D-Ala-D-Ala carboxypeptidase, C-terminal domain"/>
    <property type="match status" value="1"/>
</dbReference>
<gene>
    <name evidence="18" type="primary">DacC</name>
    <name evidence="18" type="ordered locus">PTH_1968</name>
</gene>
<dbReference type="Pfam" id="PF07943">
    <property type="entry name" value="PBP5_C"/>
    <property type="match status" value="1"/>
</dbReference>
<dbReference type="EC" id="3.4.16.4" evidence="4"/>
<evidence type="ECO:0000256" key="11">
    <source>
        <dbReference type="ARBA" id="ARBA00023316"/>
    </source>
</evidence>
<dbReference type="GO" id="GO:0008360">
    <property type="term" value="P:regulation of cell shape"/>
    <property type="evidence" value="ECO:0007669"/>
    <property type="project" value="UniProtKB-KW"/>
</dbReference>
<evidence type="ECO:0000256" key="10">
    <source>
        <dbReference type="ARBA" id="ARBA00022984"/>
    </source>
</evidence>
<feature type="signal peptide" evidence="16">
    <location>
        <begin position="1"/>
        <end position="22"/>
    </location>
</feature>
<dbReference type="GO" id="GO:0006508">
    <property type="term" value="P:proteolysis"/>
    <property type="evidence" value="ECO:0007669"/>
    <property type="project" value="UniProtKB-KW"/>
</dbReference>
<evidence type="ECO:0000256" key="7">
    <source>
        <dbReference type="ARBA" id="ARBA00022729"/>
    </source>
</evidence>
<comment type="function">
    <text evidence="1">Removes C-terminal D-alanyl residues from sugar-peptide cell wall precursors.</text>
</comment>
<accession>A5D0S7</accession>
<protein>
    <recommendedName>
        <fullName evidence="4">serine-type D-Ala-D-Ala carboxypeptidase</fullName>
        <ecNumber evidence="4">3.4.16.4</ecNumber>
    </recommendedName>
</protein>
<keyword evidence="10" id="KW-0573">Peptidoglycan synthesis</keyword>
<evidence type="ECO:0000256" key="2">
    <source>
        <dbReference type="ARBA" id="ARBA00004752"/>
    </source>
</evidence>
<dbReference type="PANTHER" id="PTHR21581">
    <property type="entry name" value="D-ALANYL-D-ALANINE CARBOXYPEPTIDASE"/>
    <property type="match status" value="1"/>
</dbReference>
<dbReference type="InterPro" id="IPR001967">
    <property type="entry name" value="Peptidase_S11_N"/>
</dbReference>
<keyword evidence="9" id="KW-0133">Cell shape</keyword>
<evidence type="ECO:0000256" key="4">
    <source>
        <dbReference type="ARBA" id="ARBA00012448"/>
    </source>
</evidence>
<comment type="pathway">
    <text evidence="2">Cell wall biogenesis; peptidoglycan biosynthesis.</text>
</comment>
<keyword evidence="5 18" id="KW-0121">Carboxypeptidase</keyword>
<dbReference type="MEROPS" id="S11.004"/>
<evidence type="ECO:0000256" key="1">
    <source>
        <dbReference type="ARBA" id="ARBA00003217"/>
    </source>
</evidence>
<evidence type="ECO:0000259" key="17">
    <source>
        <dbReference type="SMART" id="SM00936"/>
    </source>
</evidence>
<feature type="binding site" evidence="14">
    <location>
        <position position="221"/>
    </location>
    <ligand>
        <name>substrate</name>
    </ligand>
</feature>
<keyword evidence="6" id="KW-0645">Protease</keyword>
<dbReference type="KEGG" id="pth:PTH_1968"/>
<dbReference type="STRING" id="370438.PTH_1968"/>
<dbReference type="eggNOG" id="COG1686">
    <property type="taxonomic scope" value="Bacteria"/>
</dbReference>
<evidence type="ECO:0000313" key="18">
    <source>
        <dbReference type="EMBL" id="BAF60149.1"/>
    </source>
</evidence>
<dbReference type="HOGENOM" id="CLU_027070_7_3_9"/>
<dbReference type="PRINTS" id="PR00725">
    <property type="entry name" value="DADACBPTASE1"/>
</dbReference>
<name>A5D0S7_PELTS</name>
<dbReference type="InterPro" id="IPR037167">
    <property type="entry name" value="Peptidase_S11_C_sf"/>
</dbReference>
<keyword evidence="19" id="KW-1185">Reference proteome</keyword>
<evidence type="ECO:0000256" key="14">
    <source>
        <dbReference type="PIRSR" id="PIRSR618044-2"/>
    </source>
</evidence>
<organism evidence="18 19">
    <name type="scientific">Pelotomaculum thermopropionicum (strain DSM 13744 / JCM 10971 / SI)</name>
    <dbReference type="NCBI Taxonomy" id="370438"/>
    <lineage>
        <taxon>Bacteria</taxon>
        <taxon>Bacillati</taxon>
        <taxon>Bacillota</taxon>
        <taxon>Clostridia</taxon>
        <taxon>Eubacteriales</taxon>
        <taxon>Desulfotomaculaceae</taxon>
        <taxon>Pelotomaculum</taxon>
    </lineage>
</organism>
<evidence type="ECO:0000256" key="8">
    <source>
        <dbReference type="ARBA" id="ARBA00022801"/>
    </source>
</evidence>
<evidence type="ECO:0000256" key="9">
    <source>
        <dbReference type="ARBA" id="ARBA00022960"/>
    </source>
</evidence>
<dbReference type="GO" id="GO:0009002">
    <property type="term" value="F:serine-type D-Ala-D-Ala carboxypeptidase activity"/>
    <property type="evidence" value="ECO:0007669"/>
    <property type="project" value="UniProtKB-EC"/>
</dbReference>
<dbReference type="Gene3D" id="3.40.710.10">
    <property type="entry name" value="DD-peptidase/beta-lactamase superfamily"/>
    <property type="match status" value="1"/>
</dbReference>
<dbReference type="SUPFAM" id="SSF69189">
    <property type="entry name" value="Penicillin-binding protein associated domain"/>
    <property type="match status" value="1"/>
</dbReference>
<dbReference type="EMBL" id="AP009389">
    <property type="protein sequence ID" value="BAF60149.1"/>
    <property type="molecule type" value="Genomic_DNA"/>
</dbReference>
<dbReference type="InterPro" id="IPR018044">
    <property type="entry name" value="Peptidase_S11"/>
</dbReference>
<dbReference type="InterPro" id="IPR012338">
    <property type="entry name" value="Beta-lactam/transpept-like"/>
</dbReference>
<feature type="active site" description="Proton acceptor" evidence="13">
    <location>
        <position position="59"/>
    </location>
</feature>
<proteinExistence type="inferred from homology"/>
<dbReference type="AlphaFoldDB" id="A5D0S7"/>
<sequence>MFRLKAVFLLILLVFLTRPAVAAPPAITADAAILMDVQTGQVYYAKNHYRRAEPASLTKIMTAVVALENGNLGDVVTVGGRAAAVSMGSIIDLRKGEKITLEELLKAALISSANDSTVAIAEHVGGSHERFIKMMNAKAAVLGLFGTRYANTNGYHDPNHYTTARDLAVLTRCALGHPKFNELVQTKEAAVRWVEPPEREEKIINSNRLLFGGYEGIDGVKTGTTPMAGNCLAASATREGRRLIAVVLHSDNRYQDCVRLFEYGFNVIRPVLVVRAGEVVAKRPVTGGSAGAVEAVAEKDLEVRLDPDDLAKLEKRVETGGPVAAPVKKGQKIGESVYLLHGQEVGRVNLLAGTWVPKKGWYRQLWDKVSG</sequence>
<dbReference type="SMART" id="SM00936">
    <property type="entry name" value="PBP5_C"/>
    <property type="match status" value="1"/>
</dbReference>
<evidence type="ECO:0000256" key="16">
    <source>
        <dbReference type="SAM" id="SignalP"/>
    </source>
</evidence>
<comment type="similarity">
    <text evidence="3 15">Belongs to the peptidase S11 family.</text>
</comment>
<dbReference type="Pfam" id="PF00768">
    <property type="entry name" value="Peptidase_S11"/>
    <property type="match status" value="1"/>
</dbReference>
<dbReference type="InterPro" id="IPR012907">
    <property type="entry name" value="Peptidase_S11_C"/>
</dbReference>
<feature type="active site" evidence="13">
    <location>
        <position position="112"/>
    </location>
</feature>
<keyword evidence="11" id="KW-0961">Cell wall biogenesis/degradation</keyword>
<evidence type="ECO:0000256" key="12">
    <source>
        <dbReference type="ARBA" id="ARBA00034000"/>
    </source>
</evidence>
<dbReference type="UniPathway" id="UPA00219"/>
<keyword evidence="8" id="KW-0378">Hydrolase</keyword>
<dbReference type="GO" id="GO:0071555">
    <property type="term" value="P:cell wall organization"/>
    <property type="evidence" value="ECO:0007669"/>
    <property type="project" value="UniProtKB-KW"/>
</dbReference>
<reference evidence="19" key="1">
    <citation type="journal article" date="2008" name="Genome Res.">
        <title>The genome of Pelotomaculum thermopropionicum reveals niche-associated evolution in anaerobic microbiota.</title>
        <authorList>
            <person name="Kosaka T."/>
            <person name="Kato S."/>
            <person name="Shimoyama T."/>
            <person name="Ishii S."/>
            <person name="Abe T."/>
            <person name="Watanabe K."/>
        </authorList>
    </citation>
    <scope>NUCLEOTIDE SEQUENCE [LARGE SCALE GENOMIC DNA]</scope>
    <source>
        <strain evidence="19">DSM 13744 / JCM 10971 / SI</strain>
    </source>
</reference>
<evidence type="ECO:0000256" key="6">
    <source>
        <dbReference type="ARBA" id="ARBA00022670"/>
    </source>
</evidence>
<evidence type="ECO:0000256" key="13">
    <source>
        <dbReference type="PIRSR" id="PIRSR618044-1"/>
    </source>
</evidence>
<feature type="active site" description="Acyl-ester intermediate" evidence="13">
    <location>
        <position position="56"/>
    </location>
</feature>
<comment type="catalytic activity">
    <reaction evidence="12">
        <text>Preferential cleavage: (Ac)2-L-Lys-D-Ala-|-D-Ala. Also transpeptidation of peptidyl-alanyl moieties that are N-acyl substituents of D-alanine.</text>
        <dbReference type="EC" id="3.4.16.4"/>
    </reaction>
</comment>
<evidence type="ECO:0000256" key="5">
    <source>
        <dbReference type="ARBA" id="ARBA00022645"/>
    </source>
</evidence>
<dbReference type="SUPFAM" id="SSF56601">
    <property type="entry name" value="beta-lactamase/transpeptidase-like"/>
    <property type="match status" value="1"/>
</dbReference>
<dbReference type="GO" id="GO:0009252">
    <property type="term" value="P:peptidoglycan biosynthetic process"/>
    <property type="evidence" value="ECO:0007669"/>
    <property type="project" value="UniProtKB-UniPathway"/>
</dbReference>
<evidence type="ECO:0000313" key="19">
    <source>
        <dbReference type="Proteomes" id="UP000006556"/>
    </source>
</evidence>